<dbReference type="KEGG" id="lfo:LMK00_03870"/>
<protein>
    <submittedName>
        <fullName evidence="1">Type II toxin-antitoxin system RnlB family antitoxin</fullName>
    </submittedName>
</protein>
<sequence>MNAVLLKTNGQFPYIILGTSYLHPIDDIYEFVNNLKENQYVGEVLLDALLSNGFNSNRYLKIYFNGKEFIVNDIKTLSVVPKEVDDKIYTYFYENPELIKENKILPNAQKYLLTKGKLIKNKKSF</sequence>
<organism evidence="1 2">
    <name type="scientific">Lactococcus formosensis</name>
    <dbReference type="NCBI Taxonomy" id="1281486"/>
    <lineage>
        <taxon>Bacteria</taxon>
        <taxon>Bacillati</taxon>
        <taxon>Bacillota</taxon>
        <taxon>Bacilli</taxon>
        <taxon>Lactobacillales</taxon>
        <taxon>Streptococcaceae</taxon>
        <taxon>Lactococcus</taxon>
    </lineage>
</organism>
<accession>A0A9Q8Y456</accession>
<name>A0A9Q8Y456_9LACT</name>
<dbReference type="RefSeq" id="WP_252170269.1">
    <property type="nucleotide sequence ID" value="NZ_CP086395.1"/>
</dbReference>
<evidence type="ECO:0000313" key="1">
    <source>
        <dbReference type="EMBL" id="USJ21149.1"/>
    </source>
</evidence>
<dbReference type="EMBL" id="CP086395">
    <property type="protein sequence ID" value="USJ21149.1"/>
    <property type="molecule type" value="Genomic_DNA"/>
</dbReference>
<proteinExistence type="predicted"/>
<dbReference type="Proteomes" id="UP001056730">
    <property type="component" value="Chromosome"/>
</dbReference>
<dbReference type="InterPro" id="IPR031834">
    <property type="entry name" value="RnlB/LsoB_antitoxin"/>
</dbReference>
<reference evidence="1" key="1">
    <citation type="journal article" date="2022" name="Front. Microbiol.">
        <title>Feed Insects as a Reservoir of Granadaene-Producing Lactococci.</title>
        <authorList>
            <person name="Neuzil-Bunesova V."/>
            <person name="Ramirez Garcia A."/>
            <person name="Modrackova N."/>
            <person name="Makovska M."/>
            <person name="Sabolova M."/>
            <person name="Sproer C."/>
            <person name="Bunk B."/>
            <person name="Blom J."/>
            <person name="Schwab C."/>
        </authorList>
    </citation>
    <scope>NUCLEOTIDE SEQUENCE</scope>
    <source>
        <strain evidence="1">I4/6O</strain>
    </source>
</reference>
<dbReference type="AlphaFoldDB" id="A0A9Q8Y456"/>
<dbReference type="Pfam" id="PF15933">
    <property type="entry name" value="RnlB_antitoxin"/>
    <property type="match status" value="1"/>
</dbReference>
<gene>
    <name evidence="1" type="ORF">LMK00_03870</name>
</gene>
<evidence type="ECO:0000313" key="2">
    <source>
        <dbReference type="Proteomes" id="UP001056730"/>
    </source>
</evidence>